<dbReference type="EMBL" id="CACTIH010003648">
    <property type="protein sequence ID" value="CAA2980488.1"/>
    <property type="molecule type" value="Genomic_DNA"/>
</dbReference>
<dbReference type="AlphaFoldDB" id="A0A8S0RM53"/>
<keyword evidence="2" id="KW-1185">Reference proteome</keyword>
<reference evidence="1 2" key="1">
    <citation type="submission" date="2019-12" db="EMBL/GenBank/DDBJ databases">
        <authorList>
            <person name="Alioto T."/>
            <person name="Alioto T."/>
            <person name="Gomez Garrido J."/>
        </authorList>
    </citation>
    <scope>NUCLEOTIDE SEQUENCE [LARGE SCALE GENOMIC DNA]</scope>
</reference>
<gene>
    <name evidence="1" type="ORF">OLEA9_A035301</name>
</gene>
<evidence type="ECO:0000313" key="1">
    <source>
        <dbReference type="EMBL" id="CAA2980488.1"/>
    </source>
</evidence>
<protein>
    <submittedName>
        <fullName evidence="1">Uncharacterized protein</fullName>
    </submittedName>
</protein>
<dbReference type="Proteomes" id="UP000594638">
    <property type="component" value="Unassembled WGS sequence"/>
</dbReference>
<name>A0A8S0RM53_OLEEU</name>
<dbReference type="Gramene" id="OE9A035301T1">
    <property type="protein sequence ID" value="OE9A035301C1"/>
    <property type="gene ID" value="OE9A035301"/>
</dbReference>
<proteinExistence type="predicted"/>
<evidence type="ECO:0000313" key="2">
    <source>
        <dbReference type="Proteomes" id="UP000594638"/>
    </source>
</evidence>
<organism evidence="1 2">
    <name type="scientific">Olea europaea subsp. europaea</name>
    <dbReference type="NCBI Taxonomy" id="158383"/>
    <lineage>
        <taxon>Eukaryota</taxon>
        <taxon>Viridiplantae</taxon>
        <taxon>Streptophyta</taxon>
        <taxon>Embryophyta</taxon>
        <taxon>Tracheophyta</taxon>
        <taxon>Spermatophyta</taxon>
        <taxon>Magnoliopsida</taxon>
        <taxon>eudicotyledons</taxon>
        <taxon>Gunneridae</taxon>
        <taxon>Pentapetalae</taxon>
        <taxon>asterids</taxon>
        <taxon>lamiids</taxon>
        <taxon>Lamiales</taxon>
        <taxon>Oleaceae</taxon>
        <taxon>Oleeae</taxon>
        <taxon>Olea</taxon>
    </lineage>
</organism>
<sequence length="120" mass="13612">MPHLDVCVLHDTLGHRDITSICESIDPPDTARYIAIDISMDDLKTCNVTSIDEYKDPAIRKLSVPAYEIRLNKCATIPLLVEDKFSTTELVDRKEKHDDYITLEVSLPNGYDKSVDQPYS</sequence>
<comment type="caution">
    <text evidence="1">The sequence shown here is derived from an EMBL/GenBank/DDBJ whole genome shotgun (WGS) entry which is preliminary data.</text>
</comment>
<accession>A0A8S0RM53</accession>